<evidence type="ECO:0000313" key="3">
    <source>
        <dbReference type="EMBL" id="CAD7635435.1"/>
    </source>
</evidence>
<feature type="signal peptide" evidence="2">
    <location>
        <begin position="1"/>
        <end position="19"/>
    </location>
</feature>
<dbReference type="EMBL" id="CAJPIZ010016865">
    <property type="protein sequence ID" value="CAG2115865.1"/>
    <property type="molecule type" value="Genomic_DNA"/>
</dbReference>
<feature type="region of interest" description="Disordered" evidence="1">
    <location>
        <begin position="202"/>
        <end position="263"/>
    </location>
</feature>
<name>A0A7R9L5R2_9ACAR</name>
<dbReference type="Proteomes" id="UP000759131">
    <property type="component" value="Unassembled WGS sequence"/>
</dbReference>
<keyword evidence="2" id="KW-0732">Signal</keyword>
<dbReference type="AlphaFoldDB" id="A0A7R9L5R2"/>
<accession>A0A7R9L5R2</accession>
<proteinExistence type="predicted"/>
<feature type="chain" id="PRO_5036211108" evidence="2">
    <location>
        <begin position="20"/>
        <end position="487"/>
    </location>
</feature>
<dbReference type="EMBL" id="OC871440">
    <property type="protein sequence ID" value="CAD7635435.1"/>
    <property type="molecule type" value="Genomic_DNA"/>
</dbReference>
<feature type="non-terminal residue" evidence="3">
    <location>
        <position position="487"/>
    </location>
</feature>
<gene>
    <name evidence="3" type="ORF">OSB1V03_LOCUS15826</name>
</gene>
<evidence type="ECO:0000256" key="1">
    <source>
        <dbReference type="SAM" id="MobiDB-lite"/>
    </source>
</evidence>
<keyword evidence="4" id="KW-1185">Reference proteome</keyword>
<dbReference type="OrthoDB" id="6510671at2759"/>
<reference evidence="3" key="1">
    <citation type="submission" date="2020-11" db="EMBL/GenBank/DDBJ databases">
        <authorList>
            <person name="Tran Van P."/>
        </authorList>
    </citation>
    <scope>NUCLEOTIDE SEQUENCE</scope>
</reference>
<evidence type="ECO:0000313" key="4">
    <source>
        <dbReference type="Proteomes" id="UP000759131"/>
    </source>
</evidence>
<organism evidence="3">
    <name type="scientific">Medioppia subpectinata</name>
    <dbReference type="NCBI Taxonomy" id="1979941"/>
    <lineage>
        <taxon>Eukaryota</taxon>
        <taxon>Metazoa</taxon>
        <taxon>Ecdysozoa</taxon>
        <taxon>Arthropoda</taxon>
        <taxon>Chelicerata</taxon>
        <taxon>Arachnida</taxon>
        <taxon>Acari</taxon>
        <taxon>Acariformes</taxon>
        <taxon>Sarcoptiformes</taxon>
        <taxon>Oribatida</taxon>
        <taxon>Brachypylina</taxon>
        <taxon>Oppioidea</taxon>
        <taxon>Oppiidae</taxon>
        <taxon>Medioppia</taxon>
    </lineage>
</organism>
<evidence type="ECO:0000256" key="2">
    <source>
        <dbReference type="SAM" id="SignalP"/>
    </source>
</evidence>
<sequence>MAPLKTLMILATMMVPIMCISVHLDKFHTLIGDRCFNETYDRKPYTLGQRNPVGLSIENLISLIEKIESKLPLMTAQQIVVLILRRFHIDGLHLTGLVNMQSQIEMKHRRITEEIMGQSVSAGGSGVSVSPLDFPEDALTEDEKCQMFYTLSHTVNETARHDDDPLHTYHKTIHLSRSAPKPSNKTVVVKSPAPIQSEFLTQQNKSVGPAKGQDVRKETAAAAPVVPAEDTDEEVDDRRRRRRRQVNVPIQGPVHGPVKGPAKGPVHGPVHGPVQGPAKGPVHGPVHGPAALAPPVKVPVKGPVKGINIPVSVNGPSNIRLTRRPREKGVVSFRHDRNMAIAANRVLLGTAVGLLSPPVKSVHQMIKSIANIDIPDNVPDGQLDPLLAVTLSDLLGIDAGSGLIIPAGDVLFGAEGHWNSTACQTSYKLTTNGTLATLAELRGGIDGWNIGRKLPTVLQQNPTISLSQILRQYYSPKGMSLDATVCN</sequence>
<protein>
    <submittedName>
        <fullName evidence="3">Uncharacterized protein</fullName>
    </submittedName>
</protein>